<protein>
    <recommendedName>
        <fullName evidence="4">Lipid/polyisoprenoid-binding YceI-like domain-containing protein</fullName>
    </recommendedName>
</protein>
<dbReference type="Proteomes" id="UP000737171">
    <property type="component" value="Unassembled WGS sequence"/>
</dbReference>
<keyword evidence="3" id="KW-1185">Reference proteome</keyword>
<comment type="caution">
    <text evidence="2">The sequence shown here is derived from an EMBL/GenBank/DDBJ whole genome shotgun (WGS) entry which is preliminary data.</text>
</comment>
<evidence type="ECO:0008006" key="4">
    <source>
        <dbReference type="Google" id="ProtNLM"/>
    </source>
</evidence>
<gene>
    <name evidence="2" type="ORF">HLB44_22745</name>
</gene>
<feature type="region of interest" description="Disordered" evidence="1">
    <location>
        <begin position="1"/>
        <end position="24"/>
    </location>
</feature>
<name>A0ABX2EME5_9BURK</name>
<dbReference type="EMBL" id="JABRWJ010000007">
    <property type="protein sequence ID" value="NRF69829.1"/>
    <property type="molecule type" value="Genomic_DNA"/>
</dbReference>
<evidence type="ECO:0000313" key="3">
    <source>
        <dbReference type="Proteomes" id="UP000737171"/>
    </source>
</evidence>
<sequence length="247" mass="27155">MEPRCGTIRDRPHAQRARPVPSRKNMTHCTGLVALRRLRSALSSTLRRTLVAALPFVVPLALSFAPAAHAERPKEHYILLPGFREFYANSYTPSAKNVALLNQLKIGATTPRRVAFHPDKKQFDWLLCRGSYPIYAPGQASFATLLEAAVNLELQQAGLASEDGPKVQIWLDQFDFSSALFGNAHWAIDLTLADEGKPPISVTSVHEFEGRHGAGTACGQISFQLQTALEGVLFKLYSAPGFSALFR</sequence>
<evidence type="ECO:0000313" key="2">
    <source>
        <dbReference type="EMBL" id="NRF69829.1"/>
    </source>
</evidence>
<evidence type="ECO:0000256" key="1">
    <source>
        <dbReference type="SAM" id="MobiDB-lite"/>
    </source>
</evidence>
<reference evidence="2 3" key="1">
    <citation type="submission" date="2020-05" db="EMBL/GenBank/DDBJ databases">
        <title>Aquincola sp. isolate from soil.</title>
        <authorList>
            <person name="Han J."/>
            <person name="Kim D.-U."/>
        </authorList>
    </citation>
    <scope>NUCLEOTIDE SEQUENCE [LARGE SCALE GENOMIC DNA]</scope>
    <source>
        <strain evidence="2 3">S2</strain>
    </source>
</reference>
<organism evidence="2 3">
    <name type="scientific">Pseudaquabacterium terrae</name>
    <dbReference type="NCBI Taxonomy" id="2732868"/>
    <lineage>
        <taxon>Bacteria</taxon>
        <taxon>Pseudomonadati</taxon>
        <taxon>Pseudomonadota</taxon>
        <taxon>Betaproteobacteria</taxon>
        <taxon>Burkholderiales</taxon>
        <taxon>Sphaerotilaceae</taxon>
        <taxon>Pseudaquabacterium</taxon>
    </lineage>
</organism>
<accession>A0ABX2EME5</accession>
<feature type="compositionally biased region" description="Basic and acidic residues" evidence="1">
    <location>
        <begin position="1"/>
        <end position="13"/>
    </location>
</feature>
<proteinExistence type="predicted"/>